<evidence type="ECO:0000313" key="1">
    <source>
        <dbReference type="EMBL" id="RMC05515.1"/>
    </source>
</evidence>
<organism evidence="1 2">
    <name type="scientific">Hirundo rustica rustica</name>
    <dbReference type="NCBI Taxonomy" id="333673"/>
    <lineage>
        <taxon>Eukaryota</taxon>
        <taxon>Metazoa</taxon>
        <taxon>Chordata</taxon>
        <taxon>Craniata</taxon>
        <taxon>Vertebrata</taxon>
        <taxon>Euteleostomi</taxon>
        <taxon>Archelosauria</taxon>
        <taxon>Archosauria</taxon>
        <taxon>Dinosauria</taxon>
        <taxon>Saurischia</taxon>
        <taxon>Theropoda</taxon>
        <taxon>Coelurosauria</taxon>
        <taxon>Aves</taxon>
        <taxon>Neognathae</taxon>
        <taxon>Neoaves</taxon>
        <taxon>Telluraves</taxon>
        <taxon>Australaves</taxon>
        <taxon>Passeriformes</taxon>
        <taxon>Sylvioidea</taxon>
        <taxon>Hirundinidae</taxon>
        <taxon>Hirundo</taxon>
    </lineage>
</organism>
<proteinExistence type="predicted"/>
<comment type="caution">
    <text evidence="1">The sequence shown here is derived from an EMBL/GenBank/DDBJ whole genome shotgun (WGS) entry which is preliminary data.</text>
</comment>
<evidence type="ECO:0000313" key="2">
    <source>
        <dbReference type="Proteomes" id="UP000269221"/>
    </source>
</evidence>
<dbReference type="EMBL" id="QRBI01000123">
    <property type="protein sequence ID" value="RMC05515.1"/>
    <property type="molecule type" value="Genomic_DNA"/>
</dbReference>
<reference evidence="1 2" key="1">
    <citation type="submission" date="2018-07" db="EMBL/GenBank/DDBJ databases">
        <title>A high quality draft genome assembly of the barn swallow (H. rustica rustica).</title>
        <authorList>
            <person name="Formenti G."/>
            <person name="Chiara M."/>
            <person name="Poveda L."/>
            <person name="Francoijs K.-J."/>
            <person name="Bonisoli-Alquati A."/>
            <person name="Canova L."/>
            <person name="Gianfranceschi L."/>
            <person name="Horner D.S."/>
            <person name="Saino N."/>
        </authorList>
    </citation>
    <scope>NUCLEOTIDE SEQUENCE [LARGE SCALE GENOMIC DNA]</scope>
    <source>
        <strain evidence="1">Chelidonia</strain>
        <tissue evidence="1">Blood</tissue>
    </source>
</reference>
<keyword evidence="2" id="KW-1185">Reference proteome</keyword>
<name>A0A3M0JXI5_HIRRU</name>
<gene>
    <name evidence="1" type="ORF">DUI87_18709</name>
</gene>
<protein>
    <submittedName>
        <fullName evidence="1">Uncharacterized protein</fullName>
    </submittedName>
</protein>
<accession>A0A3M0JXI5</accession>
<dbReference type="AlphaFoldDB" id="A0A3M0JXI5"/>
<dbReference type="Proteomes" id="UP000269221">
    <property type="component" value="Unassembled WGS sequence"/>
</dbReference>
<sequence length="192" mass="21414">MTKGKSLPSVQGESRLYSAFLLWSCPYRGSSRKNYTGTDSVGKRCLRELVDIPGSLPLGSRMMSPNDKKLGAIVETANLAFKSLATVKADSSSLPLAQKSRYAFIRQDPADWKLVNVMSIYKKGQKDDLENYRPVKPNLGDGQGYGREYPEYCYMAHVGQPGDQAQPIWIYEGQVLLDKSDLLLQQSDPLSR</sequence>